<name>A0ABV2JBS5_9FIRM</name>
<accession>A0ABV2JBS5</accession>
<gene>
    <name evidence="8" type="ORF">ABID14_001856</name>
</gene>
<reference evidence="8 9" key="1">
    <citation type="submission" date="2024-06" db="EMBL/GenBank/DDBJ databases">
        <title>Genomic Encyclopedia of Type Strains, Phase IV (KMG-IV): sequencing the most valuable type-strain genomes for metagenomic binning, comparative biology and taxonomic classification.</title>
        <authorList>
            <person name="Goeker M."/>
        </authorList>
    </citation>
    <scope>NUCLEOTIDE SEQUENCE [LARGE SCALE GENOMIC DNA]</scope>
    <source>
        <strain evidence="8 9">DSM 21460</strain>
    </source>
</reference>
<feature type="transmembrane region" description="Helical" evidence="7">
    <location>
        <begin position="7"/>
        <end position="26"/>
    </location>
</feature>
<dbReference type="PANTHER" id="PTHR43663:SF1">
    <property type="entry name" value="CHROMATE TRANSPORTER"/>
    <property type="match status" value="1"/>
</dbReference>
<keyword evidence="3" id="KW-1003">Cell membrane</keyword>
<feature type="transmembrane region" description="Helical" evidence="7">
    <location>
        <begin position="146"/>
        <end position="162"/>
    </location>
</feature>
<evidence type="ECO:0000313" key="9">
    <source>
        <dbReference type="Proteomes" id="UP001549162"/>
    </source>
</evidence>
<proteinExistence type="inferred from homology"/>
<evidence type="ECO:0000256" key="2">
    <source>
        <dbReference type="ARBA" id="ARBA00005262"/>
    </source>
</evidence>
<evidence type="ECO:0000256" key="6">
    <source>
        <dbReference type="ARBA" id="ARBA00023136"/>
    </source>
</evidence>
<keyword evidence="9" id="KW-1185">Reference proteome</keyword>
<keyword evidence="6 7" id="KW-0472">Membrane</keyword>
<feature type="transmembrane region" description="Helical" evidence="7">
    <location>
        <begin position="169"/>
        <end position="187"/>
    </location>
</feature>
<dbReference type="InterPro" id="IPR003370">
    <property type="entry name" value="Chromate_transpt"/>
</dbReference>
<keyword evidence="5 7" id="KW-1133">Transmembrane helix</keyword>
<dbReference type="EMBL" id="JBEPMA010000018">
    <property type="protein sequence ID" value="MET3618218.1"/>
    <property type="molecule type" value="Genomic_DNA"/>
</dbReference>
<organism evidence="8 9">
    <name type="scientific">Peptoniphilus olsenii</name>
    <dbReference type="NCBI Taxonomy" id="411570"/>
    <lineage>
        <taxon>Bacteria</taxon>
        <taxon>Bacillati</taxon>
        <taxon>Bacillota</taxon>
        <taxon>Tissierellia</taxon>
        <taxon>Tissierellales</taxon>
        <taxon>Peptoniphilaceae</taxon>
        <taxon>Peptoniphilus</taxon>
    </lineage>
</organism>
<comment type="subcellular location">
    <subcellularLocation>
        <location evidence="1">Cell membrane</location>
        <topology evidence="1">Multi-pass membrane protein</topology>
    </subcellularLocation>
</comment>
<feature type="transmembrane region" description="Helical" evidence="7">
    <location>
        <begin position="70"/>
        <end position="94"/>
    </location>
</feature>
<evidence type="ECO:0000256" key="3">
    <source>
        <dbReference type="ARBA" id="ARBA00022475"/>
    </source>
</evidence>
<dbReference type="Pfam" id="PF02417">
    <property type="entry name" value="Chromate_transp"/>
    <property type="match status" value="1"/>
</dbReference>
<keyword evidence="4 7" id="KW-0812">Transmembrane</keyword>
<feature type="transmembrane region" description="Helical" evidence="7">
    <location>
        <begin position="115"/>
        <end position="134"/>
    </location>
</feature>
<evidence type="ECO:0000256" key="4">
    <source>
        <dbReference type="ARBA" id="ARBA00022692"/>
    </source>
</evidence>
<sequence>MIRLIIEFLKTGLFAVGGGMATIPFLQEMSQKYNWFSSSELLDMIAVSESTPGAIGINCATFAGYRAYGILGAIVATISLIIPATIIILIICHAMDKFKNSKVVKDMFETLRPSTAGLILGAMFQVMVITLFNVSKFKLTGNFIDIIKPLELGLFLVFLFIMRKFKKIHPLLIIFAGALSGIIFNTII</sequence>
<protein>
    <submittedName>
        <fullName evidence="8">Chromate transporter</fullName>
    </submittedName>
</protein>
<comment type="caution">
    <text evidence="8">The sequence shown here is derived from an EMBL/GenBank/DDBJ whole genome shotgun (WGS) entry which is preliminary data.</text>
</comment>
<evidence type="ECO:0000256" key="7">
    <source>
        <dbReference type="SAM" id="Phobius"/>
    </source>
</evidence>
<evidence type="ECO:0000256" key="5">
    <source>
        <dbReference type="ARBA" id="ARBA00022989"/>
    </source>
</evidence>
<dbReference type="InterPro" id="IPR052518">
    <property type="entry name" value="CHR_Transporter"/>
</dbReference>
<comment type="similarity">
    <text evidence="2">Belongs to the chromate ion transporter (CHR) (TC 2.A.51) family.</text>
</comment>
<dbReference type="RefSeq" id="WP_354369330.1">
    <property type="nucleotide sequence ID" value="NZ_JBEPMA010000018.1"/>
</dbReference>
<evidence type="ECO:0000256" key="1">
    <source>
        <dbReference type="ARBA" id="ARBA00004651"/>
    </source>
</evidence>
<dbReference type="PANTHER" id="PTHR43663">
    <property type="entry name" value="CHROMATE TRANSPORT PROTEIN-RELATED"/>
    <property type="match status" value="1"/>
</dbReference>
<evidence type="ECO:0000313" key="8">
    <source>
        <dbReference type="EMBL" id="MET3618218.1"/>
    </source>
</evidence>
<dbReference type="Proteomes" id="UP001549162">
    <property type="component" value="Unassembled WGS sequence"/>
</dbReference>